<keyword evidence="1" id="KW-1133">Transmembrane helix</keyword>
<comment type="caution">
    <text evidence="2">The sequence shown here is derived from an EMBL/GenBank/DDBJ whole genome shotgun (WGS) entry which is preliminary data.</text>
</comment>
<keyword evidence="1" id="KW-0472">Membrane</keyword>
<dbReference type="Proteomes" id="UP000652761">
    <property type="component" value="Unassembled WGS sequence"/>
</dbReference>
<feature type="transmembrane region" description="Helical" evidence="1">
    <location>
        <begin position="101"/>
        <end position="128"/>
    </location>
</feature>
<reference evidence="2" key="1">
    <citation type="submission" date="2017-07" db="EMBL/GenBank/DDBJ databases">
        <title>Taro Niue Genome Assembly and Annotation.</title>
        <authorList>
            <person name="Atibalentja N."/>
            <person name="Keating K."/>
            <person name="Fields C.J."/>
        </authorList>
    </citation>
    <scope>NUCLEOTIDE SEQUENCE</scope>
    <source>
        <strain evidence="2">Niue_2</strain>
        <tissue evidence="2">Leaf</tissue>
    </source>
</reference>
<name>A0A843UJR7_COLES</name>
<feature type="transmembrane region" description="Helical" evidence="1">
    <location>
        <begin position="135"/>
        <end position="159"/>
    </location>
</feature>
<keyword evidence="1" id="KW-0812">Transmembrane</keyword>
<organism evidence="2 3">
    <name type="scientific">Colocasia esculenta</name>
    <name type="common">Wild taro</name>
    <name type="synonym">Arum esculentum</name>
    <dbReference type="NCBI Taxonomy" id="4460"/>
    <lineage>
        <taxon>Eukaryota</taxon>
        <taxon>Viridiplantae</taxon>
        <taxon>Streptophyta</taxon>
        <taxon>Embryophyta</taxon>
        <taxon>Tracheophyta</taxon>
        <taxon>Spermatophyta</taxon>
        <taxon>Magnoliopsida</taxon>
        <taxon>Liliopsida</taxon>
        <taxon>Araceae</taxon>
        <taxon>Aroideae</taxon>
        <taxon>Colocasieae</taxon>
        <taxon>Colocasia</taxon>
    </lineage>
</organism>
<protein>
    <recommendedName>
        <fullName evidence="4">Transmembrane protein</fullName>
    </recommendedName>
</protein>
<proteinExistence type="predicted"/>
<evidence type="ECO:0000256" key="1">
    <source>
        <dbReference type="SAM" id="Phobius"/>
    </source>
</evidence>
<evidence type="ECO:0000313" key="3">
    <source>
        <dbReference type="Proteomes" id="UP000652761"/>
    </source>
</evidence>
<dbReference type="AlphaFoldDB" id="A0A843UJR7"/>
<accession>A0A843UJR7</accession>
<sequence length="220" mass="24035">MLTDLEDHKRVIKTNEQKISNVFGSVGGDANFGVPDGGLGGRVCGFPTSFVCALQWVAVVAVSRAWRAWSLGVFVSWWHGWRWTRWQWSSPYGGRLQASRGAVLLVIFGAFGCACVVKAEGACLWCGLHRCRNGALVVLVEVLPGPACVASAVLLAAVISLKFFVVWSFGLCILVKVLLRITLLSLLEKVLPRSALCSFRATVVLPLWFEVCRLVELRSG</sequence>
<evidence type="ECO:0008006" key="4">
    <source>
        <dbReference type="Google" id="ProtNLM"/>
    </source>
</evidence>
<keyword evidence="3" id="KW-1185">Reference proteome</keyword>
<gene>
    <name evidence="2" type="ORF">Taro_016242</name>
</gene>
<feature type="transmembrane region" description="Helical" evidence="1">
    <location>
        <begin position="165"/>
        <end position="187"/>
    </location>
</feature>
<dbReference type="EMBL" id="NMUH01000715">
    <property type="protein sequence ID" value="MQL83748.1"/>
    <property type="molecule type" value="Genomic_DNA"/>
</dbReference>
<evidence type="ECO:0000313" key="2">
    <source>
        <dbReference type="EMBL" id="MQL83748.1"/>
    </source>
</evidence>